<feature type="transmembrane region" description="Helical" evidence="1">
    <location>
        <begin position="94"/>
        <end position="113"/>
    </location>
</feature>
<evidence type="ECO:0000313" key="6">
    <source>
        <dbReference type="Proteomes" id="UP000053947"/>
    </source>
</evidence>
<dbReference type="PROSITE" id="PS51831">
    <property type="entry name" value="HD"/>
    <property type="match status" value="1"/>
</dbReference>
<keyword evidence="1" id="KW-0472">Membrane</keyword>
<feature type="transmembrane region" description="Helical" evidence="1">
    <location>
        <begin position="428"/>
        <end position="446"/>
    </location>
</feature>
<dbReference type="PROSITE" id="PS50887">
    <property type="entry name" value="GGDEF"/>
    <property type="match status" value="1"/>
</dbReference>
<dbReference type="SMART" id="SM00471">
    <property type="entry name" value="HDc"/>
    <property type="match status" value="1"/>
</dbReference>
<dbReference type="CDD" id="cd00077">
    <property type="entry name" value="HDc"/>
    <property type="match status" value="1"/>
</dbReference>
<feature type="transmembrane region" description="Helical" evidence="1">
    <location>
        <begin position="6"/>
        <end position="26"/>
    </location>
</feature>
<feature type="transmembrane region" description="Helical" evidence="1">
    <location>
        <begin position="166"/>
        <end position="186"/>
    </location>
</feature>
<dbReference type="AlphaFoldDB" id="A0A0W0GHN6"/>
<dbReference type="SMART" id="SM00267">
    <property type="entry name" value="GGDEF"/>
    <property type="match status" value="1"/>
</dbReference>
<protein>
    <submittedName>
        <fullName evidence="5">Diguanylate cyclase with GAF sensor</fullName>
    </submittedName>
</protein>
<feature type="transmembrane region" description="Helical" evidence="1">
    <location>
        <begin position="293"/>
        <end position="312"/>
    </location>
</feature>
<dbReference type="Pfam" id="PF16927">
    <property type="entry name" value="HisKA_7TM"/>
    <property type="match status" value="2"/>
</dbReference>
<dbReference type="InterPro" id="IPR003018">
    <property type="entry name" value="GAF"/>
</dbReference>
<dbReference type="PANTHER" id="PTHR43155">
    <property type="entry name" value="CYCLIC DI-GMP PHOSPHODIESTERASE PA4108-RELATED"/>
    <property type="match status" value="1"/>
</dbReference>
<dbReference type="FunFam" id="3.30.70.270:FF:000001">
    <property type="entry name" value="Diguanylate cyclase domain protein"/>
    <property type="match status" value="1"/>
</dbReference>
<dbReference type="Pfam" id="PF00990">
    <property type="entry name" value="GGDEF"/>
    <property type="match status" value="1"/>
</dbReference>
<feature type="transmembrane region" description="Helical" evidence="1">
    <location>
        <begin position="520"/>
        <end position="542"/>
    </location>
</feature>
<keyword evidence="1" id="KW-1133">Transmembrane helix</keyword>
<feature type="transmembrane region" description="Helical" evidence="1">
    <location>
        <begin position="263"/>
        <end position="281"/>
    </location>
</feature>
<organism evidence="5 6">
    <name type="scientific">Dehalogenimonas alkenigignens</name>
    <dbReference type="NCBI Taxonomy" id="1217799"/>
    <lineage>
        <taxon>Bacteria</taxon>
        <taxon>Bacillati</taxon>
        <taxon>Chloroflexota</taxon>
        <taxon>Dehalococcoidia</taxon>
        <taxon>Dehalococcoidales</taxon>
        <taxon>Dehalococcoidaceae</taxon>
        <taxon>Dehalogenimonas</taxon>
    </lineage>
</organism>
<dbReference type="InterPro" id="IPR006675">
    <property type="entry name" value="HDIG_dom"/>
</dbReference>
<dbReference type="SUPFAM" id="SSF109604">
    <property type="entry name" value="HD-domain/PDEase-like"/>
    <property type="match status" value="1"/>
</dbReference>
<dbReference type="RefSeq" id="WP_065128693.1">
    <property type="nucleotide sequence ID" value="NZ_KQ758903.1"/>
</dbReference>
<dbReference type="Pfam" id="PF13185">
    <property type="entry name" value="GAF_2"/>
    <property type="match status" value="1"/>
</dbReference>
<dbReference type="InterPro" id="IPR029016">
    <property type="entry name" value="GAF-like_dom_sf"/>
</dbReference>
<dbReference type="Gene3D" id="3.30.450.40">
    <property type="match status" value="1"/>
</dbReference>
<dbReference type="InterPro" id="IPR043128">
    <property type="entry name" value="Rev_trsase/Diguanyl_cyclase"/>
</dbReference>
<name>A0A0W0GHN6_9CHLR</name>
<accession>A0A0W0GHN6</accession>
<dbReference type="InterPro" id="IPR006674">
    <property type="entry name" value="HD_domain"/>
</dbReference>
<feature type="transmembrane region" description="Helical" evidence="1">
    <location>
        <begin position="133"/>
        <end position="154"/>
    </location>
</feature>
<dbReference type="SUPFAM" id="SSF55781">
    <property type="entry name" value="GAF domain-like"/>
    <property type="match status" value="1"/>
</dbReference>
<comment type="caution">
    <text evidence="5">The sequence shown here is derived from an EMBL/GenBank/DDBJ whole genome shotgun (WGS) entry which is preliminary data.</text>
</comment>
<dbReference type="InterPro" id="IPR031621">
    <property type="entry name" value="HisKA_7TM"/>
</dbReference>
<dbReference type="Proteomes" id="UP000053947">
    <property type="component" value="Unassembled WGS sequence"/>
</dbReference>
<dbReference type="InterPro" id="IPR000160">
    <property type="entry name" value="GGDEF_dom"/>
</dbReference>
<dbReference type="InterPro" id="IPR037522">
    <property type="entry name" value="HD_GYP_dom"/>
</dbReference>
<dbReference type="OrthoDB" id="9804747at2"/>
<dbReference type="SUPFAM" id="SSF55073">
    <property type="entry name" value="Nucleotide cyclase"/>
    <property type="match status" value="1"/>
</dbReference>
<keyword evidence="1" id="KW-0812">Transmembrane</keyword>
<feature type="transmembrane region" description="Helical" evidence="1">
    <location>
        <begin position="355"/>
        <end position="375"/>
    </location>
</feature>
<dbReference type="Pfam" id="PF13487">
    <property type="entry name" value="HD_5"/>
    <property type="match status" value="1"/>
</dbReference>
<dbReference type="SMART" id="SM00065">
    <property type="entry name" value="GAF"/>
    <property type="match status" value="1"/>
</dbReference>
<feature type="transmembrane region" description="Helical" evidence="1">
    <location>
        <begin position="228"/>
        <end position="251"/>
    </location>
</feature>
<feature type="transmembrane region" description="Helical" evidence="1">
    <location>
        <begin position="63"/>
        <end position="82"/>
    </location>
</feature>
<dbReference type="InterPro" id="IPR029787">
    <property type="entry name" value="Nucleotide_cyclase"/>
</dbReference>
<dbReference type="Gene3D" id="1.10.3210.10">
    <property type="entry name" value="Hypothetical protein af1432"/>
    <property type="match status" value="1"/>
</dbReference>
<feature type="domain" description="GGDEF" evidence="2">
    <location>
        <begin position="757"/>
        <end position="887"/>
    </location>
</feature>
<feature type="domain" description="HD" evidence="3">
    <location>
        <begin position="926"/>
        <end position="1048"/>
    </location>
</feature>
<dbReference type="Gene3D" id="3.30.70.270">
    <property type="match status" value="1"/>
</dbReference>
<keyword evidence="6" id="KW-1185">Reference proteome</keyword>
<dbReference type="NCBIfam" id="TIGR00277">
    <property type="entry name" value="HDIG"/>
    <property type="match status" value="1"/>
</dbReference>
<proteinExistence type="predicted"/>
<gene>
    <name evidence="5" type="ORF">DEALK_09160</name>
</gene>
<evidence type="ECO:0000256" key="1">
    <source>
        <dbReference type="SAM" id="Phobius"/>
    </source>
</evidence>
<evidence type="ECO:0000259" key="3">
    <source>
        <dbReference type="PROSITE" id="PS51831"/>
    </source>
</evidence>
<dbReference type="PATRIC" id="fig|1217799.6.peg.942"/>
<dbReference type="STRING" id="1217799.DEALK_09160"/>
<dbReference type="PANTHER" id="PTHR43155:SF2">
    <property type="entry name" value="CYCLIC DI-GMP PHOSPHODIESTERASE PA4108"/>
    <property type="match status" value="1"/>
</dbReference>
<sequence>MNIWAAIPLAACLAYLLLLLLVLPNAQQRVSRYLAYFLAAASVWGFCSFMIHLDAPASETLLWNNLLAVSLVWALVAYFHFVRVYVYDKAGPSMVAAYSVLAVVAGLAAAGKLVESARVEDGIVYSEIGAPVYLIAAASAVMAGLIAAGLLRKYSSLAPGLERQSVLFLLGGLLITVTAGFSNLSGDPNISGLPIDQLASFINAAFIGLIVSRFRFVNLKFRDPHRGLTYVLIVPAVVISLAGIISVTFGINGAVPEIGRFNGWAVIPLVASVVYIILLFMVAQDSERRANRFFAYFLGVGAFWSFSSFMLVFNSAASPGYLQFWNEIVVVAIAWVSIAYFHFVRAYNNQSGGIWIWIGYAFTLILLGLALAGEVVSNVRLVDGYLFHDIRPWDLIVGGFIAPFIAAGMIMLIRRYRTSTDPVDRNRTIYLIIGSGALILFSYITPFTPALAGLTTDHLGNIANAGLIAYAMSRYHLFDIKLVARRGLTLIALVAAIGAGYGGLVFIVSRLFPGAPNSTIVLIAGIAVTMLALSGRSLAHFISVSIDRLFYRDTYRHRLELLDFSTKMSHILNLDELSQALLPPLTKALGITHAALLFQDNSAADFTVQYTFPDNHELRGTLRLPVDNPIIEWMDREGRPLAPSQVESIPEFKGLWQTEREQLTGANLALLHPIKSRGKLIGLIAVGQKKRGGIYNTEDLELISRIASQAGVIIENAQLYVQATTRANTDELTGLYNHRHFHERIEQEIARGSRFGISFSLIILDLDLFKVYNDIYGHLAGDQLLRKVGKIIQSSVRSIDLSFRYGGEEFAIILPETRIEDAYRVAERLRKTVEAKSSFREMPVTASLGVATWPSDGVMKEEVIHRADTALYRAKQTGRNRTCLASEVQQPIAQPAAAAAEGDSQPKALSIIYALAATVDAKDHYTYGHSRKVSEYAVALAEALRLPQDTIHTIRAAGLLHDIGKIGVPDSILTKPGALEQKEWEPIRTHPELGVEILRHVTDLSQCLPAIMHHHENWDGTGYPQGLKGPAIPLEARILSVADAYDAITSPRPYRNQLALKDALAELRRCAGTQFDPSLVPVFCELMQPGAGAVPGIERRAEYGPSNQAGPK</sequence>
<dbReference type="PROSITE" id="PS51832">
    <property type="entry name" value="HD_GYP"/>
    <property type="match status" value="1"/>
</dbReference>
<dbReference type="InterPro" id="IPR003607">
    <property type="entry name" value="HD/PDEase_dom"/>
</dbReference>
<evidence type="ECO:0000259" key="4">
    <source>
        <dbReference type="PROSITE" id="PS51832"/>
    </source>
</evidence>
<feature type="transmembrane region" description="Helical" evidence="1">
    <location>
        <begin position="33"/>
        <end position="51"/>
    </location>
</feature>
<feature type="transmembrane region" description="Helical" evidence="1">
    <location>
        <begin position="324"/>
        <end position="343"/>
    </location>
</feature>
<dbReference type="CDD" id="cd01949">
    <property type="entry name" value="GGDEF"/>
    <property type="match status" value="1"/>
</dbReference>
<dbReference type="EMBL" id="LFDV01000002">
    <property type="protein sequence ID" value="KTB48071.1"/>
    <property type="molecule type" value="Genomic_DNA"/>
</dbReference>
<evidence type="ECO:0000313" key="5">
    <source>
        <dbReference type="EMBL" id="KTB48071.1"/>
    </source>
</evidence>
<evidence type="ECO:0000259" key="2">
    <source>
        <dbReference type="PROSITE" id="PS50887"/>
    </source>
</evidence>
<feature type="transmembrane region" description="Helical" evidence="1">
    <location>
        <begin position="487"/>
        <end position="508"/>
    </location>
</feature>
<dbReference type="NCBIfam" id="TIGR00254">
    <property type="entry name" value="GGDEF"/>
    <property type="match status" value="1"/>
</dbReference>
<feature type="transmembrane region" description="Helical" evidence="1">
    <location>
        <begin position="395"/>
        <end position="416"/>
    </location>
</feature>
<feature type="transmembrane region" description="Helical" evidence="1">
    <location>
        <begin position="198"/>
        <end position="216"/>
    </location>
</feature>
<feature type="domain" description="HD-GYP" evidence="4">
    <location>
        <begin position="904"/>
        <end position="1099"/>
    </location>
</feature>
<reference evidence="5 6" key="1">
    <citation type="submission" date="2015-06" db="EMBL/GenBank/DDBJ databases">
        <title>Genome sequence of the organohalide-respiring Dehalogenimonas alkenigignens type strain (IP3-3T).</title>
        <authorList>
            <person name="Key T.A."/>
            <person name="Richmond D.P."/>
            <person name="Bowman K.S."/>
            <person name="Cho Y.-J."/>
            <person name="Chun J."/>
            <person name="da Costa M.S."/>
            <person name="Rainey F.A."/>
            <person name="Moe W.M."/>
        </authorList>
    </citation>
    <scope>NUCLEOTIDE SEQUENCE [LARGE SCALE GENOMIC DNA]</scope>
    <source>
        <strain evidence="5 6">IP3-3</strain>
    </source>
</reference>